<evidence type="ECO:0000313" key="3">
    <source>
        <dbReference type="Proteomes" id="UP000182985"/>
    </source>
</evidence>
<keyword evidence="3" id="KW-1185">Reference proteome</keyword>
<evidence type="ECO:0000259" key="1">
    <source>
        <dbReference type="PROSITE" id="PS51819"/>
    </source>
</evidence>
<feature type="domain" description="VOC" evidence="1">
    <location>
        <begin position="154"/>
        <end position="279"/>
    </location>
</feature>
<reference evidence="2 3" key="1">
    <citation type="submission" date="2016-10" db="EMBL/GenBank/DDBJ databases">
        <title>The Draft Genome Sequence of the Potato Rhizosphere Bacteria Ochrobactrum sp. IPA7.2.</title>
        <authorList>
            <person name="Gogoleva N.E."/>
            <person name="Khlopko Y.A."/>
            <person name="Burygin G.L."/>
            <person name="Plotnikov A.O."/>
        </authorList>
    </citation>
    <scope>NUCLEOTIDE SEQUENCE [LARGE SCALE GENOMIC DNA]</scope>
    <source>
        <strain evidence="2 3">IPA7.2</strain>
    </source>
</reference>
<proteinExistence type="predicted"/>
<dbReference type="InterPro" id="IPR029068">
    <property type="entry name" value="Glyas_Bleomycin-R_OHBP_Dase"/>
</dbReference>
<dbReference type="InterPro" id="IPR052537">
    <property type="entry name" value="Extradiol_RC_dioxygenase"/>
</dbReference>
<dbReference type="InterPro" id="IPR004360">
    <property type="entry name" value="Glyas_Fos-R_dOase_dom"/>
</dbReference>
<dbReference type="OrthoDB" id="9785698at2"/>
<accession>A0A1J6HLN1</accession>
<keyword evidence="2" id="KW-0223">Dioxygenase</keyword>
<comment type="caution">
    <text evidence="2">The sequence shown here is derived from an EMBL/GenBank/DDBJ whole genome shotgun (WGS) entry which is preliminary data.</text>
</comment>
<dbReference type="EMBL" id="MOEC01000010">
    <property type="protein sequence ID" value="OIS93353.1"/>
    <property type="molecule type" value="Genomic_DNA"/>
</dbReference>
<dbReference type="PANTHER" id="PTHR36110">
    <property type="entry name" value="RING-CLEAVING DIOXYGENASE MHQE-RELATED"/>
    <property type="match status" value="1"/>
</dbReference>
<gene>
    <name evidence="2" type="ORF">BLA27_12200</name>
</gene>
<dbReference type="PROSITE" id="PS51819">
    <property type="entry name" value="VOC"/>
    <property type="match status" value="2"/>
</dbReference>
<dbReference type="AlphaFoldDB" id="A0A1J6HLN1"/>
<evidence type="ECO:0000313" key="2">
    <source>
        <dbReference type="EMBL" id="OIS93353.1"/>
    </source>
</evidence>
<protein>
    <submittedName>
        <fullName evidence="2">Ring-cleaving dioxygenase</fullName>
    </submittedName>
</protein>
<dbReference type="CDD" id="cd08347">
    <property type="entry name" value="PcpA_C_like"/>
    <property type="match status" value="1"/>
</dbReference>
<feature type="domain" description="VOC" evidence="1">
    <location>
        <begin position="7"/>
        <end position="132"/>
    </location>
</feature>
<dbReference type="GO" id="GO:0051213">
    <property type="term" value="F:dioxygenase activity"/>
    <property type="evidence" value="ECO:0007669"/>
    <property type="project" value="UniProtKB-KW"/>
</dbReference>
<name>A0A1J6HLN1_9HYPH</name>
<dbReference type="Proteomes" id="UP000182985">
    <property type="component" value="Unassembled WGS sequence"/>
</dbReference>
<dbReference type="Pfam" id="PF00903">
    <property type="entry name" value="Glyoxalase"/>
    <property type="match status" value="2"/>
</dbReference>
<dbReference type="Gene3D" id="3.10.180.10">
    <property type="entry name" value="2,3-Dihydroxybiphenyl 1,2-Dioxygenase, domain 1"/>
    <property type="match status" value="2"/>
</dbReference>
<dbReference type="PANTHER" id="PTHR36110:SF4">
    <property type="entry name" value="RING-CLEAVING DIOXYGENASE MHQA-RELATED"/>
    <property type="match status" value="1"/>
</dbReference>
<dbReference type="SUPFAM" id="SSF54593">
    <property type="entry name" value="Glyoxalase/Bleomycin resistance protein/Dihydroxybiphenyl dioxygenase"/>
    <property type="match status" value="1"/>
</dbReference>
<dbReference type="InterPro" id="IPR037523">
    <property type="entry name" value="VOC_core"/>
</dbReference>
<organism evidence="2 3">
    <name type="scientific">Brucella cytisi</name>
    <dbReference type="NCBI Taxonomy" id="407152"/>
    <lineage>
        <taxon>Bacteria</taxon>
        <taxon>Pseudomonadati</taxon>
        <taxon>Pseudomonadota</taxon>
        <taxon>Alphaproteobacteria</taxon>
        <taxon>Hyphomicrobiales</taxon>
        <taxon>Brucellaceae</taxon>
        <taxon>Brucella/Ochrobactrum group</taxon>
        <taxon>Brucella</taxon>
    </lineage>
</organism>
<dbReference type="RefSeq" id="WP_071631987.1">
    <property type="nucleotide sequence ID" value="NZ_MOEC01000010.1"/>
</dbReference>
<keyword evidence="2" id="KW-0560">Oxidoreductase</keyword>
<sequence length="317" mass="35095">MALELTGLHHLTAITADAPGNRRFYTDTLGLRLVKKTVNQDDTSAYHLFYADGLASPGTDITFFDWSVQREQRGTNSVARTGLRVNGVESLEWWRKHLNDKGVQTGDIFEVAGRAVLDFEDPEGQRLRLTDDGGAGEAHSWDRSPVPAERQIRGLGPITLSVPELAPTQIILEKVMNMRQTGDYISPDGEGHVHVFSLGPGGAAAELHVAVQPNLPTAWQGAGAVHHVAFRTPDQESMQEWVNRLRSVRMPSSGEVERYYFRSLYFREPNGILFEIATDGPGFAVDEPLESLGESLSLPPFLEGKREAIERNLKPLD</sequence>